<dbReference type="GO" id="GO:0051539">
    <property type="term" value="F:4 iron, 4 sulfur cluster binding"/>
    <property type="evidence" value="ECO:0007669"/>
    <property type="project" value="UniProtKB-KW"/>
</dbReference>
<name>A0A5S5BTN0_9BACL</name>
<evidence type="ECO:0000313" key="3">
    <source>
        <dbReference type="Proteomes" id="UP000323257"/>
    </source>
</evidence>
<comment type="caution">
    <text evidence="2">The sequence shown here is derived from an EMBL/GenBank/DDBJ whole genome shotgun (WGS) entry which is preliminary data.</text>
</comment>
<dbReference type="OrthoDB" id="9768064at2"/>
<keyword evidence="3" id="KW-1185">Reference proteome</keyword>
<dbReference type="Gene3D" id="3.20.20.70">
    <property type="entry name" value="Aldolase class I"/>
    <property type="match status" value="1"/>
</dbReference>
<gene>
    <name evidence="2" type="ORF">BCM02_11139</name>
</gene>
<sequence>MPSQDPMNPAVIQESAALAGGHPRTDDVLPHLPEEAEYYATLIDWNDPHDPLRLLHDPQNRLNGRAGAITPHDGLLDTVPGCQHAFGSNALLNIAPEWLTDTANLEPGLAYIAGHPEINHVLLSGFDGFGLSMQQLSILLGRLRAISHVQIIRLTTELPVRQPRRIYENEQLLELLRAHSTPERRIYVTAHITHPRELTAEAKLSLEALQQAGAIVVNRTLLMRGINDDAAVLGELLDKLVWAGVAPYYLAMTNPNGAHEAHAIPLVRAYELVEEAKALTTGLGKRVRLSMNHASGIVEVLAVEDGRAYMKLYRAGDARQGRFVMRDCGPELTWFDELHVTESEARAAAESEASAALETGGDLWLEPAPDVRIDWKQGELSEEIVSINMMPIGD</sequence>
<dbReference type="SUPFAM" id="SSF102114">
    <property type="entry name" value="Radical SAM enzymes"/>
    <property type="match status" value="1"/>
</dbReference>
<dbReference type="Proteomes" id="UP000323257">
    <property type="component" value="Unassembled WGS sequence"/>
</dbReference>
<dbReference type="PANTHER" id="PTHR30538">
    <property type="entry name" value="LYSINE 2,3-AMINOMUTASE-RELATED"/>
    <property type="match status" value="1"/>
</dbReference>
<keyword evidence="1" id="KW-0479">Metal-binding</keyword>
<dbReference type="RefSeq" id="WP_148932114.1">
    <property type="nucleotide sequence ID" value="NZ_VNHS01000011.1"/>
</dbReference>
<evidence type="ECO:0000313" key="2">
    <source>
        <dbReference type="EMBL" id="TYP70535.1"/>
    </source>
</evidence>
<dbReference type="EMBL" id="VNHS01000011">
    <property type="protein sequence ID" value="TYP70535.1"/>
    <property type="molecule type" value="Genomic_DNA"/>
</dbReference>
<dbReference type="AlphaFoldDB" id="A0A5S5BTN0"/>
<keyword evidence="1" id="KW-0004">4Fe-4S</keyword>
<dbReference type="InterPro" id="IPR003739">
    <property type="entry name" value="Lys_aminomutase/Glu_NH3_mut"/>
</dbReference>
<evidence type="ECO:0000256" key="1">
    <source>
        <dbReference type="ARBA" id="ARBA00022485"/>
    </source>
</evidence>
<keyword evidence="1" id="KW-0408">Iron</keyword>
<accession>A0A5S5BTN0</accession>
<dbReference type="PANTHER" id="PTHR30538:SF0">
    <property type="entry name" value="L-LYSINE 2,3-AMINOMUTASE AQ_1632-RELATED"/>
    <property type="match status" value="1"/>
</dbReference>
<keyword evidence="1" id="KW-0411">Iron-sulfur</keyword>
<organism evidence="2 3">
    <name type="scientific">Paenibacillus methanolicus</name>
    <dbReference type="NCBI Taxonomy" id="582686"/>
    <lineage>
        <taxon>Bacteria</taxon>
        <taxon>Bacillati</taxon>
        <taxon>Bacillota</taxon>
        <taxon>Bacilli</taxon>
        <taxon>Bacillales</taxon>
        <taxon>Paenibacillaceae</taxon>
        <taxon>Paenibacillus</taxon>
    </lineage>
</organism>
<proteinExistence type="predicted"/>
<protein>
    <submittedName>
        <fullName evidence="2">KamA family protein</fullName>
    </submittedName>
</protein>
<dbReference type="InterPro" id="IPR058240">
    <property type="entry name" value="rSAM_sf"/>
</dbReference>
<dbReference type="InterPro" id="IPR013785">
    <property type="entry name" value="Aldolase_TIM"/>
</dbReference>
<reference evidence="2 3" key="1">
    <citation type="submission" date="2019-07" db="EMBL/GenBank/DDBJ databases">
        <title>Genomic Encyclopedia of Type Strains, Phase III (KMG-III): the genomes of soil and plant-associated and newly described type strains.</title>
        <authorList>
            <person name="Whitman W."/>
        </authorList>
    </citation>
    <scope>NUCLEOTIDE SEQUENCE [LARGE SCALE GENOMIC DNA]</scope>
    <source>
        <strain evidence="2 3">BL24</strain>
    </source>
</reference>